<dbReference type="PANTHER" id="PTHR22811">
    <property type="entry name" value="TRANSMEMBRANE EMP24 DOMAIN-CONTAINING PROTEIN"/>
    <property type="match status" value="1"/>
</dbReference>
<dbReference type="SMART" id="SM01190">
    <property type="entry name" value="EMP24_GP25L"/>
    <property type="match status" value="1"/>
</dbReference>
<reference evidence="9 10" key="1">
    <citation type="journal article" date="2021" name="bioRxiv">
        <title>The Gossypium anomalum genome as a resource for cotton improvement and evolutionary analysis of hybrid incompatibility.</title>
        <authorList>
            <person name="Grover C.E."/>
            <person name="Yuan D."/>
            <person name="Arick M.A."/>
            <person name="Miller E.R."/>
            <person name="Hu G."/>
            <person name="Peterson D.G."/>
            <person name="Wendel J.F."/>
            <person name="Udall J.A."/>
        </authorList>
    </citation>
    <scope>NUCLEOTIDE SEQUENCE [LARGE SCALE GENOMIC DNA]</scope>
    <source>
        <strain evidence="9">JFW-Udall</strain>
        <tissue evidence="9">Leaf</tissue>
    </source>
</reference>
<feature type="domain" description="GOLD" evidence="8">
    <location>
        <begin position="16"/>
        <end position="134"/>
    </location>
</feature>
<evidence type="ECO:0000259" key="8">
    <source>
        <dbReference type="SMART" id="SM01190"/>
    </source>
</evidence>
<evidence type="ECO:0000256" key="3">
    <source>
        <dbReference type="ARBA" id="ARBA00022692"/>
    </source>
</evidence>
<name>A0A8J5Z2E0_9ROSI</name>
<evidence type="ECO:0000313" key="9">
    <source>
        <dbReference type="EMBL" id="KAG8498839.1"/>
    </source>
</evidence>
<proteinExistence type="inferred from homology"/>
<evidence type="ECO:0000256" key="1">
    <source>
        <dbReference type="ARBA" id="ARBA00004479"/>
    </source>
</evidence>
<keyword evidence="5" id="KW-1133">Transmembrane helix</keyword>
<accession>A0A8J5Z2E0</accession>
<keyword evidence="6" id="KW-0175">Coiled coil</keyword>
<comment type="similarity">
    <text evidence="2">Belongs to the EMP24/GP25L family.</text>
</comment>
<comment type="caution">
    <text evidence="9">The sequence shown here is derived from an EMBL/GenBank/DDBJ whole genome shotgun (WGS) entry which is preliminary data.</text>
</comment>
<dbReference type="Proteomes" id="UP000701853">
    <property type="component" value="Chromosome 3"/>
</dbReference>
<organism evidence="9 10">
    <name type="scientific">Gossypium anomalum</name>
    <dbReference type="NCBI Taxonomy" id="47600"/>
    <lineage>
        <taxon>Eukaryota</taxon>
        <taxon>Viridiplantae</taxon>
        <taxon>Streptophyta</taxon>
        <taxon>Embryophyta</taxon>
        <taxon>Tracheophyta</taxon>
        <taxon>Spermatophyta</taxon>
        <taxon>Magnoliopsida</taxon>
        <taxon>eudicotyledons</taxon>
        <taxon>Gunneridae</taxon>
        <taxon>Pentapetalae</taxon>
        <taxon>rosids</taxon>
        <taxon>malvids</taxon>
        <taxon>Malvales</taxon>
        <taxon>Malvaceae</taxon>
        <taxon>Malvoideae</taxon>
        <taxon>Gossypium</taxon>
    </lineage>
</organism>
<evidence type="ECO:0000256" key="4">
    <source>
        <dbReference type="ARBA" id="ARBA00022729"/>
    </source>
</evidence>
<protein>
    <recommendedName>
        <fullName evidence="8">GOLD domain-containing protein</fullName>
    </recommendedName>
</protein>
<evidence type="ECO:0000313" key="10">
    <source>
        <dbReference type="Proteomes" id="UP000701853"/>
    </source>
</evidence>
<evidence type="ECO:0000256" key="7">
    <source>
        <dbReference type="ARBA" id="ARBA00023136"/>
    </source>
</evidence>
<dbReference type="EMBL" id="JAHUZN010000003">
    <property type="protein sequence ID" value="KAG8498839.1"/>
    <property type="molecule type" value="Genomic_DNA"/>
</dbReference>
<keyword evidence="3" id="KW-0812">Transmembrane</keyword>
<dbReference type="InterPro" id="IPR009038">
    <property type="entry name" value="GOLD_dom"/>
</dbReference>
<keyword evidence="10" id="KW-1185">Reference proteome</keyword>
<dbReference type="Pfam" id="PF01105">
    <property type="entry name" value="EMP24_GP25L"/>
    <property type="match status" value="1"/>
</dbReference>
<keyword evidence="7" id="KW-0472">Membrane</keyword>
<dbReference type="OrthoDB" id="948219at2759"/>
<keyword evidence="4" id="KW-0732">Signal</keyword>
<comment type="subcellular location">
    <subcellularLocation>
        <location evidence="1">Membrane</location>
        <topology evidence="1">Single-pass type I membrane protein</topology>
    </subcellularLocation>
</comment>
<dbReference type="AlphaFoldDB" id="A0A8J5Z2E0"/>
<dbReference type="GO" id="GO:0016020">
    <property type="term" value="C:membrane"/>
    <property type="evidence" value="ECO:0007669"/>
    <property type="project" value="UniProtKB-SubCell"/>
</dbReference>
<gene>
    <name evidence="9" type="ORF">CXB51_005695</name>
</gene>
<sequence>MDGIVSGVLLVPSSQSLRFDIQSGKTKCISEDMKSNSMTVGKYQVINPNQDRHQLLPDSHKLNVKGNYMACFSAPEHWPLITLTIDFDWKTGVQFKDWFNVAKKGHVDAMKVELEQLSHTINSIHEEMFYFRAR</sequence>
<evidence type="ECO:0000256" key="2">
    <source>
        <dbReference type="ARBA" id="ARBA00007104"/>
    </source>
</evidence>
<evidence type="ECO:0000256" key="5">
    <source>
        <dbReference type="ARBA" id="ARBA00022989"/>
    </source>
</evidence>
<evidence type="ECO:0000256" key="6">
    <source>
        <dbReference type="ARBA" id="ARBA00023054"/>
    </source>
</evidence>
<dbReference type="InterPro" id="IPR015720">
    <property type="entry name" value="Emp24-like"/>
</dbReference>